<proteinExistence type="predicted"/>
<evidence type="ECO:0000313" key="2">
    <source>
        <dbReference type="EMBL" id="CAG6649730.1"/>
    </source>
</evidence>
<reference evidence="2" key="1">
    <citation type="submission" date="2021-05" db="EMBL/GenBank/DDBJ databases">
        <authorList>
            <person name="Alioto T."/>
            <person name="Alioto T."/>
            <person name="Gomez Garrido J."/>
        </authorList>
    </citation>
    <scope>NUCLEOTIDE SEQUENCE</scope>
</reference>
<dbReference type="AlphaFoldDB" id="A0A8D8W9C0"/>
<organism evidence="2">
    <name type="scientific">Cacopsylla melanoneura</name>
    <dbReference type="NCBI Taxonomy" id="428564"/>
    <lineage>
        <taxon>Eukaryota</taxon>
        <taxon>Metazoa</taxon>
        <taxon>Ecdysozoa</taxon>
        <taxon>Arthropoda</taxon>
        <taxon>Hexapoda</taxon>
        <taxon>Insecta</taxon>
        <taxon>Pterygota</taxon>
        <taxon>Neoptera</taxon>
        <taxon>Paraneoptera</taxon>
        <taxon>Hemiptera</taxon>
        <taxon>Sternorrhyncha</taxon>
        <taxon>Psylloidea</taxon>
        <taxon>Psyllidae</taxon>
        <taxon>Psyllinae</taxon>
        <taxon>Cacopsylla</taxon>
    </lineage>
</organism>
<name>A0A8D8W9C0_9HEMI</name>
<keyword evidence="1" id="KW-0472">Membrane</keyword>
<keyword evidence="1" id="KW-1133">Transmembrane helix</keyword>
<feature type="transmembrane region" description="Helical" evidence="1">
    <location>
        <begin position="16"/>
        <end position="37"/>
    </location>
</feature>
<protein>
    <submittedName>
        <fullName evidence="2">Uncharacterized protein</fullName>
    </submittedName>
</protein>
<dbReference type="EMBL" id="HBUF01159494">
    <property type="protein sequence ID" value="CAG6649730.1"/>
    <property type="molecule type" value="Transcribed_RNA"/>
</dbReference>
<evidence type="ECO:0000256" key="1">
    <source>
        <dbReference type="SAM" id="Phobius"/>
    </source>
</evidence>
<accession>A0A8D8W9C0</accession>
<feature type="transmembrane region" description="Helical" evidence="1">
    <location>
        <begin position="86"/>
        <end position="111"/>
    </location>
</feature>
<keyword evidence="1" id="KW-0812">Transmembrane</keyword>
<sequence>MVPTAYLPYTHYCYRMYLFICFIIYFQLYKLIGKIFFTYTKTFFLEKLEHRSSHRKDVIQQTGRNLYFVTFTPHPRHEMIHSHKASIIFICIWIISLLIIYQTLCFMFLLISHQSVSHIIDYVRNKSLELEELELVSDNRTSVTV</sequence>